<dbReference type="InterPro" id="IPR042301">
    <property type="entry name" value="GH115_sf"/>
</dbReference>
<sequence length="975" mass="108262">MRIHVVVAAFAAVQIGFCNILFDGGPGLLQLAGRNAEPVQLLCAENEYDGVSRAAGDLALDFGRVVGVNGTLSQGGNVSSPDNDALIIIGTLGHSTIIDQLVEQGTLNVSEIEGHWESYIQQVVKDPIQGVSNALVIAGSDKRGSIYGVYDISKTIGVSPWYFWASIPSNARYAVFVDPERVKVQTSPSVKYRGIFINDEWDLMSWAEDKFPQSSHSDTHFTHEFYSLVFELLLRLRANYLWPAMKGDAAFYADDPLNGQLADRYGIIMGTSHHEPMARAYNEQSEISGPWDWSENSQEITKFMKSGVERAKGWETMWTMGMRGDGDRESPTLTAPQLEEVIQIQQEMLVEATGKEVDEIPQAWMLYKEVGKYWQAGMNISEHVTLMWTDDNFGNLNRIPLANETDRIGGHGIYYHFGYVGEPRSYEWISTIQMVKTWEQMHLAYEKGARSIWVTNVQDIKPHALSIQHFLDMAYDMSHFQDPGSTTEWLRRWAIENFGASDEIAVAVGDIVNMYGRLVLRRKYETLNILPFAFSTLNYDEAESVLREWQDLATLAWQTHDALDPQVQDAFWLLFVYPAEAGKHVFEVYISAAYGFVYRAQGRASTNQKSLQAMAAFVADNVTENAYNTRFNGQWDHFVQHARMGYEGIHAPGDPYGPNYLPPLAWHNCDSIKHNKNVGVAVSGLNSSSIFTDEALILPVIDQSPPSRSRPYIDVFAAVNGSFPYVVTSNSSFVKLDPSSGILTSPGKESDIRVALAVDWKTAPEEPTWVALDVSSESSTVAEVLVLVSKTTVPSNFTGWVEANGVVSINPARWSHAETTEGVSYVELPWYGKTASGVKLWPVTVDSQDISSGPKLQYNFFVFSDVDDALLIIYLGGSLDHDPTRPLKLGYALGSDTAKEVRLFEDYPAGGHPADWSPSVVNGGWNVTVDISVSKGANSLNLWLLEPGVVVEKIVMDLGGMKESFLGPPESLYIS</sequence>
<evidence type="ECO:0000259" key="2">
    <source>
        <dbReference type="Pfam" id="PF17829"/>
    </source>
</evidence>
<protein>
    <recommendedName>
        <fullName evidence="2">Gylcosyl hydrolase 115 C-terminal domain-containing protein</fullName>
    </recommendedName>
</protein>
<evidence type="ECO:0000256" key="1">
    <source>
        <dbReference type="ARBA" id="ARBA00022801"/>
    </source>
</evidence>
<feature type="domain" description="Gylcosyl hydrolase 115 C-terminal" evidence="2">
    <location>
        <begin position="799"/>
        <end position="970"/>
    </location>
</feature>
<dbReference type="InterPro" id="IPR041437">
    <property type="entry name" value="GH115_C"/>
</dbReference>
<dbReference type="InterPro" id="IPR029018">
    <property type="entry name" value="Hex-like_dom2"/>
</dbReference>
<dbReference type="PANTHER" id="PTHR37842">
    <property type="match status" value="1"/>
</dbReference>
<organism evidence="3 4">
    <name type="scientific">Aspergillus versicolor CBS 583.65</name>
    <dbReference type="NCBI Taxonomy" id="1036611"/>
    <lineage>
        <taxon>Eukaryota</taxon>
        <taxon>Fungi</taxon>
        <taxon>Dikarya</taxon>
        <taxon>Ascomycota</taxon>
        <taxon>Pezizomycotina</taxon>
        <taxon>Eurotiomycetes</taxon>
        <taxon>Eurotiomycetidae</taxon>
        <taxon>Eurotiales</taxon>
        <taxon>Aspergillaceae</taxon>
        <taxon>Aspergillus</taxon>
        <taxon>Aspergillus subgen. Nidulantes</taxon>
    </lineage>
</organism>
<dbReference type="Gene3D" id="3.30.379.10">
    <property type="entry name" value="Chitobiase/beta-hexosaminidase domain 2-like"/>
    <property type="match status" value="1"/>
</dbReference>
<evidence type="ECO:0000313" key="4">
    <source>
        <dbReference type="Proteomes" id="UP000184073"/>
    </source>
</evidence>
<dbReference type="Pfam" id="PF15979">
    <property type="entry name" value="Glyco_hydro_115"/>
    <property type="match status" value="1"/>
</dbReference>
<reference evidence="4" key="1">
    <citation type="journal article" date="2017" name="Genome Biol.">
        <title>Comparative genomics reveals high biological diversity and specific adaptations in the industrially and medically important fungal genus Aspergillus.</title>
        <authorList>
            <person name="de Vries R.P."/>
            <person name="Riley R."/>
            <person name="Wiebenga A."/>
            <person name="Aguilar-Osorio G."/>
            <person name="Amillis S."/>
            <person name="Uchima C.A."/>
            <person name="Anderluh G."/>
            <person name="Asadollahi M."/>
            <person name="Askin M."/>
            <person name="Barry K."/>
            <person name="Battaglia E."/>
            <person name="Bayram O."/>
            <person name="Benocci T."/>
            <person name="Braus-Stromeyer S.A."/>
            <person name="Caldana C."/>
            <person name="Canovas D."/>
            <person name="Cerqueira G.C."/>
            <person name="Chen F."/>
            <person name="Chen W."/>
            <person name="Choi C."/>
            <person name="Clum A."/>
            <person name="Dos Santos R.A."/>
            <person name="Damasio A.R."/>
            <person name="Diallinas G."/>
            <person name="Emri T."/>
            <person name="Fekete E."/>
            <person name="Flipphi M."/>
            <person name="Freyberg S."/>
            <person name="Gallo A."/>
            <person name="Gournas C."/>
            <person name="Habgood R."/>
            <person name="Hainaut M."/>
            <person name="Harispe M.L."/>
            <person name="Henrissat B."/>
            <person name="Hilden K.S."/>
            <person name="Hope R."/>
            <person name="Hossain A."/>
            <person name="Karabika E."/>
            <person name="Karaffa L."/>
            <person name="Karanyi Z."/>
            <person name="Krasevec N."/>
            <person name="Kuo A."/>
            <person name="Kusch H."/>
            <person name="LaButti K."/>
            <person name="Lagendijk E.L."/>
            <person name="Lapidus A."/>
            <person name="Levasseur A."/>
            <person name="Lindquist E."/>
            <person name="Lipzen A."/>
            <person name="Logrieco A.F."/>
            <person name="MacCabe A."/>
            <person name="Maekelae M.R."/>
            <person name="Malavazi I."/>
            <person name="Melin P."/>
            <person name="Meyer V."/>
            <person name="Mielnichuk N."/>
            <person name="Miskei M."/>
            <person name="Molnar A.P."/>
            <person name="Mule G."/>
            <person name="Ngan C.Y."/>
            <person name="Orejas M."/>
            <person name="Orosz E."/>
            <person name="Ouedraogo J.P."/>
            <person name="Overkamp K.M."/>
            <person name="Park H.-S."/>
            <person name="Perrone G."/>
            <person name="Piumi F."/>
            <person name="Punt P.J."/>
            <person name="Ram A.F."/>
            <person name="Ramon A."/>
            <person name="Rauscher S."/>
            <person name="Record E."/>
            <person name="Riano-Pachon D.M."/>
            <person name="Robert V."/>
            <person name="Roehrig J."/>
            <person name="Ruller R."/>
            <person name="Salamov A."/>
            <person name="Salih N.S."/>
            <person name="Samson R.A."/>
            <person name="Sandor E."/>
            <person name="Sanguinetti M."/>
            <person name="Schuetze T."/>
            <person name="Sepcic K."/>
            <person name="Shelest E."/>
            <person name="Sherlock G."/>
            <person name="Sophianopoulou V."/>
            <person name="Squina F.M."/>
            <person name="Sun H."/>
            <person name="Susca A."/>
            <person name="Todd R.B."/>
            <person name="Tsang A."/>
            <person name="Unkles S.E."/>
            <person name="van de Wiele N."/>
            <person name="van Rossen-Uffink D."/>
            <person name="Oliveira J.V."/>
            <person name="Vesth T.C."/>
            <person name="Visser J."/>
            <person name="Yu J.-H."/>
            <person name="Zhou M."/>
            <person name="Andersen M.R."/>
            <person name="Archer D.B."/>
            <person name="Baker S.E."/>
            <person name="Benoit I."/>
            <person name="Brakhage A.A."/>
            <person name="Braus G.H."/>
            <person name="Fischer R."/>
            <person name="Frisvad J.C."/>
            <person name="Goldman G.H."/>
            <person name="Houbraken J."/>
            <person name="Oakley B."/>
            <person name="Pocsi I."/>
            <person name="Scazzocchio C."/>
            <person name="Seiboth B."/>
            <person name="vanKuyk P.A."/>
            <person name="Wortman J."/>
            <person name="Dyer P.S."/>
            <person name="Grigoriev I.V."/>
        </authorList>
    </citation>
    <scope>NUCLEOTIDE SEQUENCE [LARGE SCALE GENOMIC DNA]</scope>
    <source>
        <strain evidence="4">CBS 583.65</strain>
    </source>
</reference>
<proteinExistence type="predicted"/>
<dbReference type="Pfam" id="PF17829">
    <property type="entry name" value="GH115_C"/>
    <property type="match status" value="1"/>
</dbReference>
<dbReference type="Gene3D" id="3.20.20.520">
    <property type="entry name" value="Glycosyl hydrolase family 115"/>
    <property type="match status" value="1"/>
</dbReference>
<dbReference type="GeneID" id="63731618"/>
<dbReference type="PANTHER" id="PTHR37842:SF2">
    <property type="entry name" value="GYLCOSYL HYDROLASE 115 C-TERMINAL DOMAIN-CONTAINING PROTEIN"/>
    <property type="match status" value="1"/>
</dbReference>
<dbReference type="AlphaFoldDB" id="A0A1L9PNB8"/>
<evidence type="ECO:0000313" key="3">
    <source>
        <dbReference type="EMBL" id="OJJ03018.1"/>
    </source>
</evidence>
<keyword evidence="1" id="KW-0378">Hydrolase</keyword>
<dbReference type="SUPFAM" id="SSF55545">
    <property type="entry name" value="beta-N-acetylhexosaminidase-like domain"/>
    <property type="match status" value="1"/>
</dbReference>
<dbReference type="EMBL" id="KV878130">
    <property type="protein sequence ID" value="OJJ03018.1"/>
    <property type="molecule type" value="Genomic_DNA"/>
</dbReference>
<dbReference type="Gene3D" id="2.60.120.1620">
    <property type="match status" value="1"/>
</dbReference>
<dbReference type="STRING" id="1036611.A0A1L9PNB8"/>
<dbReference type="VEuPathDB" id="FungiDB:ASPVEDRAFT_712718"/>
<dbReference type="RefSeq" id="XP_040668780.1">
    <property type="nucleotide sequence ID" value="XM_040816107.1"/>
</dbReference>
<gene>
    <name evidence="3" type="ORF">ASPVEDRAFT_712718</name>
</gene>
<keyword evidence="4" id="KW-1185">Reference proteome</keyword>
<dbReference type="Proteomes" id="UP000184073">
    <property type="component" value="Unassembled WGS sequence"/>
</dbReference>
<accession>A0A1L9PNB8</accession>
<dbReference type="Gene3D" id="1.20.58.2150">
    <property type="match status" value="1"/>
</dbReference>
<dbReference type="GO" id="GO:0016787">
    <property type="term" value="F:hydrolase activity"/>
    <property type="evidence" value="ECO:0007669"/>
    <property type="project" value="UniProtKB-KW"/>
</dbReference>
<dbReference type="InterPro" id="IPR031924">
    <property type="entry name" value="GH115"/>
</dbReference>
<name>A0A1L9PNB8_ASPVE</name>
<dbReference type="OrthoDB" id="4849794at2759"/>